<dbReference type="PROSITE" id="PS50011">
    <property type="entry name" value="PROTEIN_KINASE_DOM"/>
    <property type="match status" value="1"/>
</dbReference>
<dbReference type="InterPro" id="IPR000719">
    <property type="entry name" value="Prot_kinase_dom"/>
</dbReference>
<organism evidence="3 4">
    <name type="scientific">Caenorhabditis briggsae</name>
    <dbReference type="NCBI Taxonomy" id="6238"/>
    <lineage>
        <taxon>Eukaryota</taxon>
        <taxon>Metazoa</taxon>
        <taxon>Ecdysozoa</taxon>
        <taxon>Nematoda</taxon>
        <taxon>Chromadorea</taxon>
        <taxon>Rhabditida</taxon>
        <taxon>Rhabditina</taxon>
        <taxon>Rhabditomorpha</taxon>
        <taxon>Rhabditoidea</taxon>
        <taxon>Rhabditidae</taxon>
        <taxon>Peloderinae</taxon>
        <taxon>Caenorhabditis</taxon>
    </lineage>
</organism>
<proteinExistence type="predicted"/>
<dbReference type="Gene3D" id="1.10.510.10">
    <property type="entry name" value="Transferase(Phosphotransferase) domain 1"/>
    <property type="match status" value="1"/>
</dbReference>
<evidence type="ECO:0000313" key="4">
    <source>
        <dbReference type="Proteomes" id="UP000827892"/>
    </source>
</evidence>
<dbReference type="SUPFAM" id="SSF56112">
    <property type="entry name" value="Protein kinase-like (PK-like)"/>
    <property type="match status" value="1"/>
</dbReference>
<dbReference type="GO" id="GO:0005524">
    <property type="term" value="F:ATP binding"/>
    <property type="evidence" value="ECO:0007669"/>
    <property type="project" value="InterPro"/>
</dbReference>
<evidence type="ECO:0000259" key="2">
    <source>
        <dbReference type="PROSITE" id="PS50011"/>
    </source>
</evidence>
<dbReference type="AlphaFoldDB" id="A0AAE8ZT79"/>
<accession>A0AAE8ZT79</accession>
<dbReference type="GO" id="GO:0004672">
    <property type="term" value="F:protein kinase activity"/>
    <property type="evidence" value="ECO:0007669"/>
    <property type="project" value="InterPro"/>
</dbReference>
<evidence type="ECO:0000256" key="1">
    <source>
        <dbReference type="SAM" id="MobiDB-lite"/>
    </source>
</evidence>
<name>A0AAE8ZT79_CAEBR</name>
<dbReference type="Proteomes" id="UP000827892">
    <property type="component" value="Chromosome X"/>
</dbReference>
<reference evidence="3 4" key="1">
    <citation type="submission" date="2022-05" db="EMBL/GenBank/DDBJ databases">
        <title>Chromosome-level reference genomes for two strains of Caenorhabditis briggsae: an improved platform for comparative genomics.</title>
        <authorList>
            <person name="Stevens L."/>
            <person name="Andersen E.C."/>
        </authorList>
    </citation>
    <scope>NUCLEOTIDE SEQUENCE [LARGE SCALE GENOMIC DNA]</scope>
    <source>
        <strain evidence="3">QX1410_ONT</strain>
        <tissue evidence="3">Whole-organism</tissue>
    </source>
</reference>
<dbReference type="EMBL" id="CP090896">
    <property type="protein sequence ID" value="ULT80786.1"/>
    <property type="molecule type" value="Genomic_DNA"/>
</dbReference>
<dbReference type="Pfam" id="PF00069">
    <property type="entry name" value="Pkinase"/>
    <property type="match status" value="1"/>
</dbReference>
<gene>
    <name evidence="3" type="ORF">L3Y34_010981</name>
</gene>
<sequence>MGEKTAVLGSSCLRGTGLNEDGGVDGTQGMTPGKPRPWPRHLMNETMEAPEFLKSNDLDFDYGRSEDPVPKTIMEMPVNSMQKITEDLNPLENRLLYPANGRILILSSGRLNVYNIIINSYLSSSPVSATSIQFMYIERALYCNNRFVSITYTSSCLSKLQILRAIYSSNFDSRLAWQSSLDHQQNGLCFQNRYLETGEFRGTGAQGRAFSVRDTILGENGLIMKMSSLSESYQRELLVLKAMTAHRGFPYLYDFFTIPEELGGEHCFVTNYEGECIGTIAARSERRFSYSNLMRIAFKLFWTLETLHMKGFCHRDIHWENVLLRRERDGILHLKIIDFGLSLPLEPSPSPEQNLTSWHASLQVCQNQSYTRFDDLTSAIFLVMRFVPLNPFGAERREYQTLKAEFDQDPFEIFNDELEWIAGLYSEVSLQRTTGYSHTDLFDIFYKFNPGFDPTSPITYRIVRNQFTVTCDYNKNYDYHVTLYEWDVLQDNQIGLVSSGIGRGSGGFHIEGEDTHDGLGNYYFDLYVEIVHSCNSYVNLKQKYNYFLGYFLIKHGEEYVMSYNINITNAGKYMASRKLINTAGFAKFNNEDSDLELDKRKTEEIKENFRFLVITSKKRPTLGVQLKQLKKTHDGV</sequence>
<dbReference type="PANTHER" id="PTHR11909">
    <property type="entry name" value="CASEIN KINASE-RELATED"/>
    <property type="match status" value="1"/>
</dbReference>
<dbReference type="InterPro" id="IPR011009">
    <property type="entry name" value="Kinase-like_dom_sf"/>
</dbReference>
<feature type="region of interest" description="Disordered" evidence="1">
    <location>
        <begin position="1"/>
        <end position="36"/>
    </location>
</feature>
<dbReference type="SMART" id="SM00220">
    <property type="entry name" value="S_TKc"/>
    <property type="match status" value="1"/>
</dbReference>
<feature type="domain" description="Protein kinase" evidence="2">
    <location>
        <begin position="195"/>
        <end position="468"/>
    </location>
</feature>
<protein>
    <recommendedName>
        <fullName evidence="2">Protein kinase domain-containing protein</fullName>
    </recommendedName>
</protein>
<evidence type="ECO:0000313" key="3">
    <source>
        <dbReference type="EMBL" id="ULT80786.1"/>
    </source>
</evidence>
<dbReference type="InterPro" id="IPR050235">
    <property type="entry name" value="CK1_Ser-Thr_kinase"/>
</dbReference>
<dbReference type="FunFam" id="1.10.510.10:FF:001791">
    <property type="entry name" value="Protein CBG02188"/>
    <property type="match status" value="1"/>
</dbReference>